<protein>
    <submittedName>
        <fullName evidence="1">Uncharacterized protein</fullName>
    </submittedName>
</protein>
<proteinExistence type="predicted"/>
<keyword evidence="2" id="KW-1185">Reference proteome</keyword>
<gene>
    <name evidence="1" type="ORF">HNR67_005655</name>
</gene>
<dbReference type="AlphaFoldDB" id="A0A7W7FVQ9"/>
<dbReference type="RefSeq" id="WP_185005271.1">
    <property type="nucleotide sequence ID" value="NZ_BAAAUI010000001.1"/>
</dbReference>
<sequence>MDAFDLDVRITTPAGADAAAGPLSIISRLTCSRTPICSKTTCQCSRTCTPLCTSGSVR</sequence>
<dbReference type="NCBIfam" id="NF038155">
    <property type="entry name" value="lanthi_I_FDLD"/>
    <property type="match status" value="1"/>
</dbReference>
<evidence type="ECO:0000313" key="2">
    <source>
        <dbReference type="Proteomes" id="UP000533598"/>
    </source>
</evidence>
<name>A0A7W7FVQ9_9PSEU</name>
<dbReference type="Proteomes" id="UP000533598">
    <property type="component" value="Unassembled WGS sequence"/>
</dbReference>
<comment type="caution">
    <text evidence="1">The sequence shown here is derived from an EMBL/GenBank/DDBJ whole genome shotgun (WGS) entry which is preliminary data.</text>
</comment>
<dbReference type="EMBL" id="JACHMH010000001">
    <property type="protein sequence ID" value="MBB4679537.1"/>
    <property type="molecule type" value="Genomic_DNA"/>
</dbReference>
<reference evidence="1 2" key="1">
    <citation type="submission" date="2020-08" db="EMBL/GenBank/DDBJ databases">
        <title>Sequencing the genomes of 1000 actinobacteria strains.</title>
        <authorList>
            <person name="Klenk H.-P."/>
        </authorList>
    </citation>
    <scope>NUCLEOTIDE SEQUENCE [LARGE SCALE GENOMIC DNA]</scope>
    <source>
        <strain evidence="1 2">DSM 44230</strain>
    </source>
</reference>
<evidence type="ECO:0000313" key="1">
    <source>
        <dbReference type="EMBL" id="MBB4679537.1"/>
    </source>
</evidence>
<accession>A0A7W7FVQ9</accession>
<organism evidence="1 2">
    <name type="scientific">Crossiella cryophila</name>
    <dbReference type="NCBI Taxonomy" id="43355"/>
    <lineage>
        <taxon>Bacteria</taxon>
        <taxon>Bacillati</taxon>
        <taxon>Actinomycetota</taxon>
        <taxon>Actinomycetes</taxon>
        <taxon>Pseudonocardiales</taxon>
        <taxon>Pseudonocardiaceae</taxon>
        <taxon>Crossiella</taxon>
    </lineage>
</organism>